<keyword evidence="7 11" id="KW-1133">Transmembrane helix</keyword>
<feature type="binding site" description="axial binding residue" evidence="10">
    <location>
        <position position="191"/>
    </location>
    <ligand>
        <name>heme b</name>
        <dbReference type="ChEBI" id="CHEBI:60344"/>
        <label>1</label>
    </ligand>
    <ligandPart>
        <name>Fe</name>
        <dbReference type="ChEBI" id="CHEBI:18248"/>
    </ligandPart>
</feature>
<dbReference type="PANTHER" id="PTHR23130:SF195">
    <property type="entry name" value="CYTOCHROME B561 AND DOMON DOMAIN-CONTAINING PROTEIN"/>
    <property type="match status" value="1"/>
</dbReference>
<sequence length="299" mass="33344">MFGSQALIAFMDENGKMGVKTFNVSSFEKIEPSKIDFEVPEMEAEYVEGLMKIYARVILPKSLGTVVNQVWQVGGSVIDGNPNIHDMTLENLNSKGTLDLVKGESNTNVGDGDSKHKKRNIHGILNAVSWGILFPVGVIIARYLRTFESADPAWFYLHVFCQVSAYVIGVAGWGTGLKLGSESKGIQYTNHRNIGIALFCLATIQVFALFLRPKKDHKYRKYWNFYHHGVGYVIVILGLINVFKGLNILNPASKWRHSYIILLLVLAGISLLLEASTWIVVLKRRSSKSANSYRGQYGA</sequence>
<feature type="transmembrane region" description="Helical" evidence="11">
    <location>
        <begin position="259"/>
        <end position="282"/>
    </location>
</feature>
<dbReference type="OrthoDB" id="2419613at2759"/>
<dbReference type="InterPro" id="IPR017214">
    <property type="entry name" value="UCP037471"/>
</dbReference>
<evidence type="ECO:0000256" key="7">
    <source>
        <dbReference type="ARBA" id="ARBA00022989"/>
    </source>
</evidence>
<dbReference type="STRING" id="56857.A0A200QDX5"/>
<keyword evidence="6" id="KW-0249">Electron transport</keyword>
<keyword evidence="14" id="KW-1185">Reference proteome</keyword>
<proteinExistence type="predicted"/>
<dbReference type="Pfam" id="PF03188">
    <property type="entry name" value="Cytochrom_B561"/>
    <property type="match status" value="1"/>
</dbReference>
<feature type="binding site" description="axial binding residue" evidence="10">
    <location>
        <position position="227"/>
    </location>
    <ligand>
        <name>heme b</name>
        <dbReference type="ChEBI" id="CHEBI:60344"/>
        <label>1</label>
    </ligand>
    <ligandPart>
        <name>Fe</name>
        <dbReference type="ChEBI" id="CHEBI:18248"/>
    </ligandPart>
</feature>
<feature type="domain" description="Cytochrome b561" evidence="12">
    <location>
        <begin position="81"/>
        <end position="282"/>
    </location>
</feature>
<dbReference type="GO" id="GO:0016020">
    <property type="term" value="C:membrane"/>
    <property type="evidence" value="ECO:0007669"/>
    <property type="project" value="UniProtKB-SubCell"/>
</dbReference>
<evidence type="ECO:0000256" key="1">
    <source>
        <dbReference type="ARBA" id="ARBA00004141"/>
    </source>
</evidence>
<feature type="binding site" description="axial binding residue" evidence="10">
    <location>
        <position position="122"/>
    </location>
    <ligand>
        <name>heme b</name>
        <dbReference type="ChEBI" id="CHEBI:60344"/>
        <label>1</label>
    </ligand>
    <ligandPart>
        <name>Fe</name>
        <dbReference type="ChEBI" id="CHEBI:18248"/>
    </ligandPart>
</feature>
<evidence type="ECO:0000259" key="12">
    <source>
        <dbReference type="PROSITE" id="PS50939"/>
    </source>
</evidence>
<evidence type="ECO:0000313" key="14">
    <source>
        <dbReference type="Proteomes" id="UP000195402"/>
    </source>
</evidence>
<dbReference type="AlphaFoldDB" id="A0A200QDX5"/>
<dbReference type="Gene3D" id="1.20.120.1770">
    <property type="match status" value="1"/>
</dbReference>
<dbReference type="InterPro" id="IPR006593">
    <property type="entry name" value="Cyt_b561/ferric_Rdtase_TM"/>
</dbReference>
<feature type="transmembrane region" description="Helical" evidence="11">
    <location>
        <begin position="194"/>
        <end position="211"/>
    </location>
</feature>
<evidence type="ECO:0000256" key="11">
    <source>
        <dbReference type="SAM" id="Phobius"/>
    </source>
</evidence>
<dbReference type="FunFam" id="1.20.120.1770:FF:000007">
    <property type="entry name" value="Cytochrome b561 and DOMON domain-containing protein"/>
    <property type="match status" value="1"/>
</dbReference>
<dbReference type="Pfam" id="PF04526">
    <property type="entry name" value="DUF568"/>
    <property type="match status" value="1"/>
</dbReference>
<evidence type="ECO:0000313" key="13">
    <source>
        <dbReference type="EMBL" id="OVA08670.1"/>
    </source>
</evidence>
<protein>
    <submittedName>
        <fullName evidence="13">Cytochrome b561</fullName>
    </submittedName>
</protein>
<keyword evidence="4 10" id="KW-0479">Metal-binding</keyword>
<evidence type="ECO:0000256" key="10">
    <source>
        <dbReference type="PIRSR" id="PIRSR037471-1"/>
    </source>
</evidence>
<keyword evidence="2" id="KW-0813">Transport</keyword>
<dbReference type="InterPro" id="IPR045265">
    <property type="entry name" value="AIR12_DOMON"/>
</dbReference>
<accession>A0A200QDX5</accession>
<name>A0A200QDX5_MACCD</name>
<evidence type="ECO:0000256" key="8">
    <source>
        <dbReference type="ARBA" id="ARBA00023136"/>
    </source>
</evidence>
<evidence type="ECO:0000256" key="3">
    <source>
        <dbReference type="ARBA" id="ARBA00022692"/>
    </source>
</evidence>
<keyword evidence="5" id="KW-0732">Signal</keyword>
<dbReference type="PIRSF" id="PIRSF037471">
    <property type="entry name" value="UCP037471"/>
    <property type="match status" value="1"/>
</dbReference>
<reference evidence="13 14" key="1">
    <citation type="journal article" date="2017" name="Mol. Plant">
        <title>The Genome of Medicinal Plant Macleaya cordata Provides New Insights into Benzylisoquinoline Alkaloids Metabolism.</title>
        <authorList>
            <person name="Liu X."/>
            <person name="Liu Y."/>
            <person name="Huang P."/>
            <person name="Ma Y."/>
            <person name="Qing Z."/>
            <person name="Tang Q."/>
            <person name="Cao H."/>
            <person name="Cheng P."/>
            <person name="Zheng Y."/>
            <person name="Yuan Z."/>
            <person name="Zhou Y."/>
            <person name="Liu J."/>
            <person name="Tang Z."/>
            <person name="Zhuo Y."/>
            <person name="Zhang Y."/>
            <person name="Yu L."/>
            <person name="Huang J."/>
            <person name="Yang P."/>
            <person name="Peng Q."/>
            <person name="Zhang J."/>
            <person name="Jiang W."/>
            <person name="Zhang Z."/>
            <person name="Lin K."/>
            <person name="Ro D.K."/>
            <person name="Chen X."/>
            <person name="Xiong X."/>
            <person name="Shang Y."/>
            <person name="Huang S."/>
            <person name="Zeng J."/>
        </authorList>
    </citation>
    <scope>NUCLEOTIDE SEQUENCE [LARGE SCALE GENOMIC DNA]</scope>
    <source>
        <strain evidence="14">cv. BLH2017</strain>
        <tissue evidence="13">Root</tissue>
    </source>
</reference>
<dbReference type="Proteomes" id="UP000195402">
    <property type="component" value="Unassembled WGS sequence"/>
</dbReference>
<evidence type="ECO:0000256" key="5">
    <source>
        <dbReference type="ARBA" id="ARBA00022729"/>
    </source>
</evidence>
<feature type="transmembrane region" description="Helical" evidence="11">
    <location>
        <begin position="223"/>
        <end position="243"/>
    </location>
</feature>
<dbReference type="GO" id="GO:0046872">
    <property type="term" value="F:metal ion binding"/>
    <property type="evidence" value="ECO:0007669"/>
    <property type="project" value="UniProtKB-KW"/>
</dbReference>
<organism evidence="13 14">
    <name type="scientific">Macleaya cordata</name>
    <name type="common">Five-seeded plume-poppy</name>
    <name type="synonym">Bocconia cordata</name>
    <dbReference type="NCBI Taxonomy" id="56857"/>
    <lineage>
        <taxon>Eukaryota</taxon>
        <taxon>Viridiplantae</taxon>
        <taxon>Streptophyta</taxon>
        <taxon>Embryophyta</taxon>
        <taxon>Tracheophyta</taxon>
        <taxon>Spermatophyta</taxon>
        <taxon>Magnoliopsida</taxon>
        <taxon>Ranunculales</taxon>
        <taxon>Papaveraceae</taxon>
        <taxon>Papaveroideae</taxon>
        <taxon>Macleaya</taxon>
    </lineage>
</organism>
<feature type="transmembrane region" description="Helical" evidence="11">
    <location>
        <begin position="123"/>
        <end position="141"/>
    </location>
</feature>
<keyword evidence="10" id="KW-0408">Iron</keyword>
<gene>
    <name evidence="13" type="ORF">BVC80_1611g21</name>
</gene>
<comment type="subcellular location">
    <subcellularLocation>
        <location evidence="1">Membrane</location>
        <topology evidence="1">Multi-pass membrane protein</topology>
    </subcellularLocation>
</comment>
<feature type="transmembrane region" description="Helical" evidence="11">
    <location>
        <begin position="153"/>
        <end position="174"/>
    </location>
</feature>
<dbReference type="SMART" id="SM00665">
    <property type="entry name" value="B561"/>
    <property type="match status" value="1"/>
</dbReference>
<evidence type="ECO:0000256" key="4">
    <source>
        <dbReference type="ARBA" id="ARBA00022723"/>
    </source>
</evidence>
<dbReference type="InParanoid" id="A0A200QDX5"/>
<comment type="caution">
    <text evidence="13">The sequence shown here is derived from an EMBL/GenBank/DDBJ whole genome shotgun (WGS) entry which is preliminary data.</text>
</comment>
<comment type="function">
    <text evidence="9">May act as a catecholamine-responsive trans-membrane electron transporter.</text>
</comment>
<feature type="binding site" description="axial binding residue" evidence="10">
    <location>
        <position position="158"/>
    </location>
    <ligand>
        <name>heme b</name>
        <dbReference type="ChEBI" id="CHEBI:60344"/>
        <label>1</label>
    </ligand>
    <ligandPart>
        <name>Fe</name>
        <dbReference type="ChEBI" id="CHEBI:18248"/>
    </ligandPart>
</feature>
<keyword evidence="8 11" id="KW-0472">Membrane</keyword>
<keyword evidence="3 11" id="KW-0812">Transmembrane</keyword>
<dbReference type="PANTHER" id="PTHR23130">
    <property type="entry name" value="CYTOCHROME B561 AND DOMON DOMAIN-CONTAINING PROTEIN"/>
    <property type="match status" value="1"/>
</dbReference>
<evidence type="ECO:0000256" key="9">
    <source>
        <dbReference type="ARBA" id="ARBA00053871"/>
    </source>
</evidence>
<evidence type="ECO:0000256" key="6">
    <source>
        <dbReference type="ARBA" id="ARBA00022982"/>
    </source>
</evidence>
<dbReference type="OMA" id="VHWTYDG"/>
<dbReference type="EMBL" id="MVGT01002309">
    <property type="protein sequence ID" value="OVA08670.1"/>
    <property type="molecule type" value="Genomic_DNA"/>
</dbReference>
<evidence type="ECO:0000256" key="2">
    <source>
        <dbReference type="ARBA" id="ARBA00022448"/>
    </source>
</evidence>
<dbReference type="CDD" id="cd08760">
    <property type="entry name" value="Cyt_b561_FRRS1_like"/>
    <property type="match status" value="1"/>
</dbReference>
<dbReference type="PROSITE" id="PS50939">
    <property type="entry name" value="CYTOCHROME_B561"/>
    <property type="match status" value="1"/>
</dbReference>